<feature type="compositionally biased region" description="Basic residues" evidence="3">
    <location>
        <begin position="517"/>
        <end position="530"/>
    </location>
</feature>
<feature type="compositionally biased region" description="Low complexity" evidence="3">
    <location>
        <begin position="139"/>
        <end position="151"/>
    </location>
</feature>
<feature type="region of interest" description="Disordered" evidence="3">
    <location>
        <begin position="330"/>
        <end position="354"/>
    </location>
</feature>
<evidence type="ECO:0000256" key="3">
    <source>
        <dbReference type="SAM" id="MobiDB-lite"/>
    </source>
</evidence>
<feature type="compositionally biased region" description="Polar residues" evidence="3">
    <location>
        <begin position="122"/>
        <end position="132"/>
    </location>
</feature>
<accession>A0A6P9DFC6</accession>
<keyword evidence="4" id="KW-1185">Reference proteome</keyword>
<dbReference type="OrthoDB" id="9886203at2759"/>
<protein>
    <submittedName>
        <fullName evidence="5">Dapper homolog 3 isoform X1</fullName>
    </submittedName>
</protein>
<dbReference type="GO" id="GO:0005737">
    <property type="term" value="C:cytoplasm"/>
    <property type="evidence" value="ECO:0007669"/>
    <property type="project" value="TreeGrafter"/>
</dbReference>
<dbReference type="PANTHER" id="PTHR15919">
    <property type="entry name" value="DAPPER-RELATED"/>
    <property type="match status" value="1"/>
</dbReference>
<comment type="similarity">
    <text evidence="1">Belongs to the dapper family.</text>
</comment>
<dbReference type="CTD" id="147906"/>
<dbReference type="RefSeq" id="XP_034294084.1">
    <property type="nucleotide sequence ID" value="XM_034438193.2"/>
</dbReference>
<feature type="region of interest" description="Disordered" evidence="3">
    <location>
        <begin position="47"/>
        <end position="76"/>
    </location>
</feature>
<dbReference type="AlphaFoldDB" id="A0A6P9DFC6"/>
<dbReference type="InParanoid" id="A0A6P9DFC6"/>
<proteinExistence type="inferred from homology"/>
<feature type="region of interest" description="Disordered" evidence="3">
    <location>
        <begin position="109"/>
        <end position="204"/>
    </location>
</feature>
<gene>
    <name evidence="5" type="primary">DACT3</name>
</gene>
<evidence type="ECO:0000313" key="5">
    <source>
        <dbReference type="RefSeq" id="XP_034294084.1"/>
    </source>
</evidence>
<evidence type="ECO:0000256" key="2">
    <source>
        <dbReference type="ARBA" id="ARBA00023054"/>
    </source>
</evidence>
<sequence length="718" mass="77409">MIRAFSFPASPERGRLRAWLEGTLAGLCELHLLRDRQERRVRQALRIAAEPSNAAKPSSSSSSSEPGGAADPSPEEQQLDALPELMWEMEQQLGLLRLYGNEKACGEAVETDSWPSSGFHEGQQSAVASDSPASGFEDSSSSIPSASGSYSRIGHLESHLGYSNERPKSVGDVANNSKERTQRSTMPRSFSAPYNSSQEQSAEPLPACFTPDPFLYPSPLHAVALQSPFFQSPLYEDPAFSSAASRALSYPEDPDGNLEAYGNDFQLYTEAASQGQRVESYISRLLRRRSQLVRGSKPRTSLGSEPPAKGGVVRQSSLCKRPSELLSLQAERRHPPAMERGSSTPSPCGHEGGTAVTTTRVWSSWDAAAERTLAAKMVADDFHPPPSSLRKPPKLQALAQGRSPSIDHYDTVYPSSPLLDREDGSSRGSGQEPVSYESEEGGCLMVKAQYIPAQQPPWAQQAHRAGRKKPPPLTKGRSVELSPERVPLLVRERPRVVAPAKKCRFTDDGSEGAGRKGGGKKSSPKSKKAARSQSENSLLNRSRLKYGTVDREESAQKQSRQRRLQGNAGSGYRKWSSTAEISQEELSPGSTMEPPRGQQGPGPAGYTYPGSDSECSGEPARRAPVCRLEEGLVGGDSESSMSEGDSPPPYSSGASSDTDESGGLVWPQQLSPQLVSASGPGKATSGQPKVFVKIKASHALKKKIMRFRSGSLKVMTTV</sequence>
<dbReference type="KEGG" id="pgut:117677760"/>
<feature type="compositionally biased region" description="Polar residues" evidence="3">
    <location>
        <begin position="575"/>
        <end position="590"/>
    </location>
</feature>
<name>A0A6P9DFC6_PANGU</name>
<dbReference type="Pfam" id="PF15268">
    <property type="entry name" value="Dapper"/>
    <property type="match status" value="3"/>
</dbReference>
<feature type="compositionally biased region" description="Low complexity" evidence="3">
    <location>
        <begin position="454"/>
        <end position="463"/>
    </location>
</feature>
<dbReference type="OMA" id="RYPPDPF"/>
<feature type="region of interest" description="Disordered" evidence="3">
    <location>
        <begin position="383"/>
        <end position="439"/>
    </location>
</feature>
<organism evidence="4 5">
    <name type="scientific">Pantherophis guttatus</name>
    <name type="common">Corn snake</name>
    <name type="synonym">Elaphe guttata</name>
    <dbReference type="NCBI Taxonomy" id="94885"/>
    <lineage>
        <taxon>Eukaryota</taxon>
        <taxon>Metazoa</taxon>
        <taxon>Chordata</taxon>
        <taxon>Craniata</taxon>
        <taxon>Vertebrata</taxon>
        <taxon>Euteleostomi</taxon>
        <taxon>Lepidosauria</taxon>
        <taxon>Squamata</taxon>
        <taxon>Bifurcata</taxon>
        <taxon>Unidentata</taxon>
        <taxon>Episquamata</taxon>
        <taxon>Toxicofera</taxon>
        <taxon>Serpentes</taxon>
        <taxon>Colubroidea</taxon>
        <taxon>Colubridae</taxon>
        <taxon>Colubrinae</taxon>
        <taxon>Pantherophis</taxon>
    </lineage>
</organism>
<evidence type="ECO:0000256" key="1">
    <source>
        <dbReference type="ARBA" id="ARBA00010807"/>
    </source>
</evidence>
<reference evidence="5" key="1">
    <citation type="submission" date="2025-08" db="UniProtKB">
        <authorList>
            <consortium name="RefSeq"/>
        </authorList>
    </citation>
    <scope>IDENTIFICATION</scope>
    <source>
        <tissue evidence="5">Blood</tissue>
    </source>
</reference>
<dbReference type="PANTHER" id="PTHR15919:SF1">
    <property type="entry name" value="DAPPER HOMOLOG 3"/>
    <property type="match status" value="1"/>
</dbReference>
<dbReference type="GO" id="GO:0090090">
    <property type="term" value="P:negative regulation of canonical Wnt signaling pathway"/>
    <property type="evidence" value="ECO:0007669"/>
    <property type="project" value="TreeGrafter"/>
</dbReference>
<dbReference type="GeneID" id="117677760"/>
<feature type="compositionally biased region" description="Low complexity" evidence="3">
    <location>
        <begin position="635"/>
        <end position="645"/>
    </location>
</feature>
<dbReference type="InterPro" id="IPR024843">
    <property type="entry name" value="Dapper"/>
</dbReference>
<feature type="compositionally biased region" description="Low complexity" evidence="3">
    <location>
        <begin position="48"/>
        <end position="72"/>
    </location>
</feature>
<feature type="compositionally biased region" description="Polar residues" evidence="3">
    <location>
        <begin position="183"/>
        <end position="201"/>
    </location>
</feature>
<evidence type="ECO:0000313" key="4">
    <source>
        <dbReference type="Proteomes" id="UP001652622"/>
    </source>
</evidence>
<feature type="region of interest" description="Disordered" evidence="3">
    <location>
        <begin position="454"/>
        <end position="688"/>
    </location>
</feature>
<feature type="region of interest" description="Disordered" evidence="3">
    <location>
        <begin position="292"/>
        <end position="316"/>
    </location>
</feature>
<dbReference type="Proteomes" id="UP001652622">
    <property type="component" value="Unplaced"/>
</dbReference>
<keyword evidence="2" id="KW-0175">Coiled coil</keyword>